<sequence>MSQVAKTGSMSQVTETGSMSQVGETEINQFGYKQELKRSLGLKELTIYGMVFMAPLAPMQVYGMVAQQSFGMSCLVYIVGVIAMLFTAYSYSHMAKEFPISGSVYSYIQRAVNPHVGFVAGWIILADYILLPALLYSMTGNWMTGIFPHVPSSVWALLFIAINTYINIRGITVTSRMNMIMFYVQVVVIAAVLIVGINYVFIGGHGTGGFTLAPFFQAKHFTLGLIATSTTIAVLGFLGFDGISTLAEEATEPRKTVGKATVLSVVYIGFFFVTQAYIAHLIHPNYANLNPDMGYFDILKEAGGTVFYVVLILINVIAIAGAVNLNCMAATSRILYSMSRDNLLPFSNLFKKIHPKYQSPVNSTYLSAIICAVTVLALPTQTILMFVNFGAVTSFMILNLCVCWYFFFKRRNRGLKSVIYYLVMPLIGFAVVAFVWSGFDRKTFIFGICWSIVGITVGAVKSKGYKIKPPAFQE</sequence>
<organism evidence="7 8">
    <name type="scientific">Neobacillus pocheonensis</name>
    <dbReference type="NCBI Taxonomy" id="363869"/>
    <lineage>
        <taxon>Bacteria</taxon>
        <taxon>Bacillati</taxon>
        <taxon>Bacillota</taxon>
        <taxon>Bacilli</taxon>
        <taxon>Bacillales</taxon>
        <taxon>Bacillaceae</taxon>
        <taxon>Neobacillus</taxon>
    </lineage>
</organism>
<evidence type="ECO:0000256" key="5">
    <source>
        <dbReference type="SAM" id="Phobius"/>
    </source>
</evidence>
<evidence type="ECO:0000256" key="1">
    <source>
        <dbReference type="ARBA" id="ARBA00004141"/>
    </source>
</evidence>
<feature type="transmembrane region" description="Helical" evidence="5">
    <location>
        <begin position="302"/>
        <end position="325"/>
    </location>
</feature>
<feature type="transmembrane region" description="Helical" evidence="5">
    <location>
        <begin position="221"/>
        <end position="240"/>
    </location>
</feature>
<keyword evidence="4 5" id="KW-0472">Membrane</keyword>
<feature type="transmembrane region" description="Helical" evidence="5">
    <location>
        <begin position="385"/>
        <end position="407"/>
    </location>
</feature>
<dbReference type="PIRSF" id="PIRSF006060">
    <property type="entry name" value="AA_transporter"/>
    <property type="match status" value="1"/>
</dbReference>
<dbReference type="InterPro" id="IPR004841">
    <property type="entry name" value="AA-permease/SLC12A_dom"/>
</dbReference>
<evidence type="ECO:0000256" key="4">
    <source>
        <dbReference type="ARBA" id="ARBA00023136"/>
    </source>
</evidence>
<evidence type="ECO:0000256" key="3">
    <source>
        <dbReference type="ARBA" id="ARBA00022989"/>
    </source>
</evidence>
<evidence type="ECO:0000313" key="8">
    <source>
        <dbReference type="Proteomes" id="UP001523262"/>
    </source>
</evidence>
<dbReference type="Proteomes" id="UP001523262">
    <property type="component" value="Unassembled WGS sequence"/>
</dbReference>
<feature type="transmembrane region" description="Helical" evidence="5">
    <location>
        <begin position="261"/>
        <end position="282"/>
    </location>
</feature>
<dbReference type="InterPro" id="IPR050367">
    <property type="entry name" value="APC_superfamily"/>
</dbReference>
<feature type="transmembrane region" description="Helical" evidence="5">
    <location>
        <begin position="112"/>
        <end position="134"/>
    </location>
</feature>
<dbReference type="Pfam" id="PF00324">
    <property type="entry name" value="AA_permease"/>
    <property type="match status" value="1"/>
</dbReference>
<keyword evidence="2 5" id="KW-0812">Transmembrane</keyword>
<evidence type="ECO:0000313" key="7">
    <source>
        <dbReference type="EMBL" id="MCM2534956.1"/>
    </source>
</evidence>
<evidence type="ECO:0000256" key="2">
    <source>
        <dbReference type="ARBA" id="ARBA00022692"/>
    </source>
</evidence>
<feature type="transmembrane region" description="Helical" evidence="5">
    <location>
        <begin position="70"/>
        <end position="91"/>
    </location>
</feature>
<keyword evidence="8" id="KW-1185">Reference proteome</keyword>
<feature type="transmembrane region" description="Helical" evidence="5">
    <location>
        <begin position="146"/>
        <end position="168"/>
    </location>
</feature>
<dbReference type="PANTHER" id="PTHR42770">
    <property type="entry name" value="AMINO ACID TRANSPORTER-RELATED"/>
    <property type="match status" value="1"/>
</dbReference>
<feature type="transmembrane region" description="Helical" evidence="5">
    <location>
        <begin position="180"/>
        <end position="201"/>
    </location>
</feature>
<feature type="transmembrane region" description="Helical" evidence="5">
    <location>
        <begin position="419"/>
        <end position="437"/>
    </location>
</feature>
<proteinExistence type="predicted"/>
<dbReference type="EMBL" id="JAMQCR010000002">
    <property type="protein sequence ID" value="MCM2534956.1"/>
    <property type="molecule type" value="Genomic_DNA"/>
</dbReference>
<feature type="transmembrane region" description="Helical" evidence="5">
    <location>
        <begin position="443"/>
        <end position="460"/>
    </location>
</feature>
<accession>A0ABT0WF66</accession>
<comment type="subcellular location">
    <subcellularLocation>
        <location evidence="1">Membrane</location>
        <topology evidence="1">Multi-pass membrane protein</topology>
    </subcellularLocation>
</comment>
<dbReference type="PANTHER" id="PTHR42770:SF16">
    <property type="entry name" value="AMINO ACID PERMEASE"/>
    <property type="match status" value="1"/>
</dbReference>
<gene>
    <name evidence="7" type="ORF">NDK43_24740</name>
</gene>
<keyword evidence="3 5" id="KW-1133">Transmembrane helix</keyword>
<feature type="transmembrane region" description="Helical" evidence="5">
    <location>
        <begin position="361"/>
        <end position="379"/>
    </location>
</feature>
<dbReference type="Gene3D" id="1.20.1740.10">
    <property type="entry name" value="Amino acid/polyamine transporter I"/>
    <property type="match status" value="1"/>
</dbReference>
<feature type="domain" description="Amino acid permease/ SLC12A" evidence="6">
    <location>
        <begin position="72"/>
        <end position="434"/>
    </location>
</feature>
<protein>
    <submittedName>
        <fullName evidence="7">APC family permease</fullName>
    </submittedName>
</protein>
<evidence type="ECO:0000259" key="6">
    <source>
        <dbReference type="Pfam" id="PF00324"/>
    </source>
</evidence>
<feature type="transmembrane region" description="Helical" evidence="5">
    <location>
        <begin position="45"/>
        <end position="64"/>
    </location>
</feature>
<reference evidence="7 8" key="1">
    <citation type="submission" date="2022-06" db="EMBL/GenBank/DDBJ databases">
        <authorList>
            <person name="Jeon C.O."/>
        </authorList>
    </citation>
    <scope>NUCLEOTIDE SEQUENCE [LARGE SCALE GENOMIC DNA]</scope>
    <source>
        <strain evidence="7 8">KCTC 13943</strain>
    </source>
</reference>
<name>A0ABT0WF66_9BACI</name>
<comment type="caution">
    <text evidence="7">The sequence shown here is derived from an EMBL/GenBank/DDBJ whole genome shotgun (WGS) entry which is preliminary data.</text>
</comment>